<comment type="caution">
    <text evidence="1">The sequence shown here is derived from an EMBL/GenBank/DDBJ whole genome shotgun (WGS) entry which is preliminary data.</text>
</comment>
<dbReference type="EMBL" id="JAGIZQ010000002">
    <property type="protein sequence ID" value="KAH6641206.1"/>
    <property type="molecule type" value="Genomic_DNA"/>
</dbReference>
<name>A0ACB7PHA0_9PEZI</name>
<protein>
    <submittedName>
        <fullName evidence="1">Uncharacterized protein</fullName>
    </submittedName>
</protein>
<evidence type="ECO:0000313" key="2">
    <source>
        <dbReference type="Proteomes" id="UP000724584"/>
    </source>
</evidence>
<gene>
    <name evidence="1" type="ORF">F5144DRAFT_590553</name>
</gene>
<accession>A0ACB7PHA0</accession>
<sequence>MEQLELTDYGLRVAEVLLIQSISDAEGTTTARFYANPSAMSLPGPKLPEYHPKSLESPPPKPREKEKEDRNEGGVGGMPSVVTREEGTPDGAEEEGRGGEPAKITYLTHRNFLGPAAVLPSAISLSKPEVSGLLARILIVVGDDTIVRALKPWMVKDREEGGEAGKIGFPKADLERFIRAHIHAHNDGLHQEEEDAGGKMPGLVSVISWWRRRVQDLPSFVVERKIADGRPWSTDDDSTPLNRTFDRYSPWPACTHRPYHLLSTSQEGGVAINAAQECISLYWAAVDGIQTVVDDGQQQRQRGKKADKERKVASQETIDNMNEEEPTPGTRLSQFVKALAQVESIPHDCPQNFVQSVIAHMCLLTDLITGIRGPAPLVALGAGVRSCIISVFVIWLPSAILLLFACWSYVSAREVVLQLLVVFTVGGLCTAEWRLADSVFIPTWAKAAVGPLIFLVPFHLVGVAKYLCYQIRKTKRSHDPKVADRALKDIGAWKIGDSGLDADVKTAARMWTIWYAPAVVYGYAMRYV</sequence>
<dbReference type="Proteomes" id="UP000724584">
    <property type="component" value="Unassembled WGS sequence"/>
</dbReference>
<reference evidence="1 2" key="1">
    <citation type="journal article" date="2021" name="Nat. Commun.">
        <title>Genetic determinants of endophytism in the Arabidopsis root mycobiome.</title>
        <authorList>
            <person name="Mesny F."/>
            <person name="Miyauchi S."/>
            <person name="Thiergart T."/>
            <person name="Pickel B."/>
            <person name="Atanasova L."/>
            <person name="Karlsson M."/>
            <person name="Huettel B."/>
            <person name="Barry K.W."/>
            <person name="Haridas S."/>
            <person name="Chen C."/>
            <person name="Bauer D."/>
            <person name="Andreopoulos W."/>
            <person name="Pangilinan J."/>
            <person name="LaButti K."/>
            <person name="Riley R."/>
            <person name="Lipzen A."/>
            <person name="Clum A."/>
            <person name="Drula E."/>
            <person name="Henrissat B."/>
            <person name="Kohler A."/>
            <person name="Grigoriev I.V."/>
            <person name="Martin F.M."/>
            <person name="Hacquard S."/>
        </authorList>
    </citation>
    <scope>NUCLEOTIDE SEQUENCE [LARGE SCALE GENOMIC DNA]</scope>
    <source>
        <strain evidence="1 2">MPI-SDFR-AT-0079</strain>
    </source>
</reference>
<organism evidence="1 2">
    <name type="scientific">Chaetomium tenue</name>
    <dbReference type="NCBI Taxonomy" id="1854479"/>
    <lineage>
        <taxon>Eukaryota</taxon>
        <taxon>Fungi</taxon>
        <taxon>Dikarya</taxon>
        <taxon>Ascomycota</taxon>
        <taxon>Pezizomycotina</taxon>
        <taxon>Sordariomycetes</taxon>
        <taxon>Sordariomycetidae</taxon>
        <taxon>Sordariales</taxon>
        <taxon>Chaetomiaceae</taxon>
        <taxon>Chaetomium</taxon>
    </lineage>
</organism>
<proteinExistence type="predicted"/>
<keyword evidence="2" id="KW-1185">Reference proteome</keyword>
<evidence type="ECO:0000313" key="1">
    <source>
        <dbReference type="EMBL" id="KAH6641206.1"/>
    </source>
</evidence>